<evidence type="ECO:0000256" key="5">
    <source>
        <dbReference type="RuleBase" id="RU000363"/>
    </source>
</evidence>
<reference evidence="8" key="1">
    <citation type="journal article" date="2015" name="PLoS Genet.">
        <title>Genome Sequence and Transcriptome Analyses of Chrysochromulina tobin: Metabolic Tools for Enhanced Algal Fitness in the Prominent Order Prymnesiales (Haptophyceae).</title>
        <authorList>
            <person name="Hovde B.T."/>
            <person name="Deodato C.R."/>
            <person name="Hunsperger H.M."/>
            <person name="Ryken S.A."/>
            <person name="Yost W."/>
            <person name="Jha R.K."/>
            <person name="Patterson J."/>
            <person name="Monnat R.J. Jr."/>
            <person name="Barlow S.B."/>
            <person name="Starkenburg S.R."/>
            <person name="Cattolico R.A."/>
        </authorList>
    </citation>
    <scope>NUCLEOTIDE SEQUENCE</scope>
    <source>
        <strain evidence="8">CCMP291</strain>
    </source>
</reference>
<dbReference type="SUPFAM" id="SSF51735">
    <property type="entry name" value="NAD(P)-binding Rossmann-fold domains"/>
    <property type="match status" value="1"/>
</dbReference>
<dbReference type="PROSITE" id="PS00061">
    <property type="entry name" value="ADH_SHORT"/>
    <property type="match status" value="1"/>
</dbReference>
<dbReference type="CDD" id="cd05356">
    <property type="entry name" value="17beta-HSD1_like_SDR_c"/>
    <property type="match status" value="1"/>
</dbReference>
<keyword evidence="6" id="KW-0472">Membrane</keyword>
<dbReference type="FunFam" id="3.40.50.720:FF:000137">
    <property type="entry name" value="Hydroxysteroid (17-beta) dehydrogenase 3"/>
    <property type="match status" value="1"/>
</dbReference>
<comment type="similarity">
    <text evidence="2 5">Belongs to the short-chain dehydrogenases/reductases (SDR) family.</text>
</comment>
<comment type="caution">
    <text evidence="7">The sequence shown here is derived from an EMBL/GenBank/DDBJ whole genome shotgun (WGS) entry which is preliminary data.</text>
</comment>
<dbReference type="GO" id="GO:0016491">
    <property type="term" value="F:oxidoreductase activity"/>
    <property type="evidence" value="ECO:0007669"/>
    <property type="project" value="UniProtKB-KW"/>
</dbReference>
<evidence type="ECO:0000256" key="6">
    <source>
        <dbReference type="SAM" id="Phobius"/>
    </source>
</evidence>
<dbReference type="PRINTS" id="PR00081">
    <property type="entry name" value="GDHRDH"/>
</dbReference>
<evidence type="ECO:0000313" key="8">
    <source>
        <dbReference type="Proteomes" id="UP000037460"/>
    </source>
</evidence>
<keyword evidence="6" id="KW-0812">Transmembrane</keyword>
<feature type="transmembrane region" description="Helical" evidence="6">
    <location>
        <begin position="12"/>
        <end position="36"/>
    </location>
</feature>
<dbReference type="Pfam" id="PF00106">
    <property type="entry name" value="adh_short"/>
    <property type="match status" value="1"/>
</dbReference>
<dbReference type="PIRSF" id="PIRSF000126">
    <property type="entry name" value="11-beta-HSD1"/>
    <property type="match status" value="1"/>
</dbReference>
<evidence type="ECO:0000313" key="7">
    <source>
        <dbReference type="EMBL" id="KOO25661.1"/>
    </source>
</evidence>
<evidence type="ECO:0000256" key="4">
    <source>
        <dbReference type="ARBA" id="ARBA00023002"/>
    </source>
</evidence>
<dbReference type="Proteomes" id="UP000037460">
    <property type="component" value="Unassembled WGS sequence"/>
</dbReference>
<keyword evidence="3" id="KW-0521">NADP</keyword>
<protein>
    <submittedName>
        <fullName evidence="7">Hloroplast beta-keto acyl reductase</fullName>
    </submittedName>
</protein>
<comment type="subcellular location">
    <subcellularLocation>
        <location evidence="1">Endoplasmic reticulum</location>
    </subcellularLocation>
</comment>
<dbReference type="InterPro" id="IPR051019">
    <property type="entry name" value="VLCFA-Steroid_DH"/>
</dbReference>
<dbReference type="InterPro" id="IPR036291">
    <property type="entry name" value="NAD(P)-bd_dom_sf"/>
</dbReference>
<dbReference type="PRINTS" id="PR00080">
    <property type="entry name" value="SDRFAMILY"/>
</dbReference>
<dbReference type="GO" id="GO:0005783">
    <property type="term" value="C:endoplasmic reticulum"/>
    <property type="evidence" value="ECO:0007669"/>
    <property type="project" value="UniProtKB-SubCell"/>
</dbReference>
<accession>A0A0M0JGD1</accession>
<dbReference type="OrthoDB" id="5545019at2759"/>
<dbReference type="InterPro" id="IPR020904">
    <property type="entry name" value="Sc_DH/Rdtase_CS"/>
</dbReference>
<keyword evidence="6" id="KW-1133">Transmembrane helix</keyword>
<name>A0A0M0JGD1_9EUKA</name>
<dbReference type="Gene3D" id="3.40.50.720">
    <property type="entry name" value="NAD(P)-binding Rossmann-like Domain"/>
    <property type="match status" value="1"/>
</dbReference>
<keyword evidence="4" id="KW-0560">Oxidoreductase</keyword>
<evidence type="ECO:0000256" key="1">
    <source>
        <dbReference type="ARBA" id="ARBA00004240"/>
    </source>
</evidence>
<dbReference type="EMBL" id="JWZX01002946">
    <property type="protein sequence ID" value="KOO25661.1"/>
    <property type="molecule type" value="Genomic_DNA"/>
</dbReference>
<evidence type="ECO:0000256" key="3">
    <source>
        <dbReference type="ARBA" id="ARBA00022857"/>
    </source>
</evidence>
<sequence>MSPIPGSVETTLIMIMAIIGGFVLGKDALSFLNVLYKTLIRPGKNLKKLGEWAVVTGATDGIGKAMAFELARKGLNVMLVGRSADKLAAVKDELSALNIKVMTAVIDFTKFGKADAERVTKMLSELKVGVLVNNVGISYPFPQWFHELTDEEVDSLMTVNMQSVVWMTRAVLPQMIERKSGAVINLSSAAAKPPNPLLTVYASTKGFVENFTKGLALEYKSKGISFQCQSPLYVATSIVFPGSTVPVEKRATLSTPTAKTYARYAVARIGYDVMVSPYWVHEIYMWVQSRLPDDLLGSVILYMHKGIRFHKKNKAKMEEKLAAQKKSQ</sequence>
<gene>
    <name evidence="7" type="ORF">Ctob_008890</name>
</gene>
<keyword evidence="8" id="KW-1185">Reference proteome</keyword>
<dbReference type="AlphaFoldDB" id="A0A0M0JGD1"/>
<evidence type="ECO:0000256" key="2">
    <source>
        <dbReference type="ARBA" id="ARBA00006484"/>
    </source>
</evidence>
<dbReference type="InterPro" id="IPR002347">
    <property type="entry name" value="SDR_fam"/>
</dbReference>
<dbReference type="PANTHER" id="PTHR43899">
    <property type="entry name" value="RH59310P"/>
    <property type="match status" value="1"/>
</dbReference>
<dbReference type="PANTHER" id="PTHR43899:SF13">
    <property type="entry name" value="RH59310P"/>
    <property type="match status" value="1"/>
</dbReference>
<proteinExistence type="inferred from homology"/>
<organism evidence="7 8">
    <name type="scientific">Chrysochromulina tobinii</name>
    <dbReference type="NCBI Taxonomy" id="1460289"/>
    <lineage>
        <taxon>Eukaryota</taxon>
        <taxon>Haptista</taxon>
        <taxon>Haptophyta</taxon>
        <taxon>Prymnesiophyceae</taxon>
        <taxon>Prymnesiales</taxon>
        <taxon>Chrysochromulinaceae</taxon>
        <taxon>Chrysochromulina</taxon>
    </lineage>
</organism>